<keyword evidence="5" id="KW-0997">Cell inner membrane</keyword>
<protein>
    <recommendedName>
        <fullName evidence="13">Polyamine export protein</fullName>
    </recommendedName>
</protein>
<dbReference type="PANTHER" id="PTHR22777:SF16">
    <property type="entry name" value="POLYAMINE EXPORT PROTEIN"/>
    <property type="match status" value="1"/>
</dbReference>
<dbReference type="PROSITE" id="PS51371">
    <property type="entry name" value="CBS"/>
    <property type="match status" value="2"/>
</dbReference>
<keyword evidence="9 14" id="KW-0129">CBS domain</keyword>
<dbReference type="InterPro" id="IPR000644">
    <property type="entry name" value="CBS_dom"/>
</dbReference>
<keyword evidence="3" id="KW-0813">Transport</keyword>
<evidence type="ECO:0000256" key="8">
    <source>
        <dbReference type="ARBA" id="ARBA00022989"/>
    </source>
</evidence>
<feature type="transmembrane region" description="Helical" evidence="17">
    <location>
        <begin position="98"/>
        <end position="118"/>
    </location>
</feature>
<dbReference type="SMART" id="SM01091">
    <property type="entry name" value="CorC_HlyC"/>
    <property type="match status" value="1"/>
</dbReference>
<comment type="similarity">
    <text evidence="2">Belongs to the UPF0053 family. Hemolysin C subfamily.</text>
</comment>
<dbReference type="Pfam" id="PF00571">
    <property type="entry name" value="CBS"/>
    <property type="match status" value="1"/>
</dbReference>
<feature type="domain" description="CBS" evidence="18">
    <location>
        <begin position="260"/>
        <end position="321"/>
    </location>
</feature>
<feature type="domain" description="CNNM transmembrane" evidence="19">
    <location>
        <begin position="40"/>
        <end position="241"/>
    </location>
</feature>
<dbReference type="Pfam" id="PF01595">
    <property type="entry name" value="CNNM"/>
    <property type="match status" value="1"/>
</dbReference>
<dbReference type="EMBL" id="JACTVA010000037">
    <property type="protein sequence ID" value="MBC9208705.1"/>
    <property type="molecule type" value="Genomic_DNA"/>
</dbReference>
<evidence type="ECO:0000259" key="18">
    <source>
        <dbReference type="PROSITE" id="PS51371"/>
    </source>
</evidence>
<dbReference type="InterPro" id="IPR005170">
    <property type="entry name" value="Transptr-assoc_dom"/>
</dbReference>
<feature type="region of interest" description="Disordered" evidence="16">
    <location>
        <begin position="1"/>
        <end position="32"/>
    </location>
</feature>
<accession>A0ABR7RRB9</accession>
<evidence type="ECO:0000256" key="16">
    <source>
        <dbReference type="SAM" id="MobiDB-lite"/>
    </source>
</evidence>
<proteinExistence type="inferred from homology"/>
<keyword evidence="4" id="KW-1003">Cell membrane</keyword>
<dbReference type="Pfam" id="PF03471">
    <property type="entry name" value="CorC_HlyC"/>
    <property type="match status" value="1"/>
</dbReference>
<dbReference type="InterPro" id="IPR046342">
    <property type="entry name" value="CBS_dom_sf"/>
</dbReference>
<reference evidence="20 21" key="1">
    <citation type="journal article" date="2013" name="Int. J. Syst. Evol. Microbiol.">
        <title>Roseomonas aerophila sp. nov., isolated from air.</title>
        <authorList>
            <person name="Kim S.J."/>
            <person name="Weon H.Y."/>
            <person name="Ahn J.H."/>
            <person name="Hong S.B."/>
            <person name="Seok S.J."/>
            <person name="Whang K.S."/>
            <person name="Kwon S.W."/>
        </authorList>
    </citation>
    <scope>NUCLEOTIDE SEQUENCE [LARGE SCALE GENOMIC DNA]</scope>
    <source>
        <strain evidence="20 21">NBRC 108923</strain>
    </source>
</reference>
<dbReference type="InterPro" id="IPR044751">
    <property type="entry name" value="Ion_transp-like_CBS"/>
</dbReference>
<evidence type="ECO:0000256" key="6">
    <source>
        <dbReference type="ARBA" id="ARBA00022692"/>
    </source>
</evidence>
<sequence length="487" mass="52192">MPSRATATQLSSIPATPPPHPPCGAPAHKGKHPRITRGATPLDIVIGLGLILLLIGASILISLSEIAFAAARETRLRVLAQSGEARATQFLALRRDPAGVVTALQICVNAVGILAGIVGEGALTPGLTRVMLSLGAEAWASSLASILSFVVVTSLFVLLADLVPRRVAMMQPERVAIGVAWFLAISVKLLRPLIWVFSGIADGLMRLLGLPTSARADVVTPEELRATLAASAESGALDASEHRLIENVLALRERTVTSTMTTRDEIIFLDLRETPEEWREKVHRHPYSRYPVCDGGLDHVVGYTRAEDVLAEVLQAGPGALKPEALKPGTQEPARMRRDAPSVPETLDLWEVLAQFEAQNAGFALVVSEYAVVVGLVTYKDVLAALVGGLADPFEERVILKRDENSWLVDGIAPMADVAIALGAETLPTDGPYHTAGGFVMHRLRRVPRKADRVEAAGFVFEVVDVEGFRVNQLLVTRKQTPPTGPA</sequence>
<evidence type="ECO:0000313" key="20">
    <source>
        <dbReference type="EMBL" id="MBC9208705.1"/>
    </source>
</evidence>
<feature type="transmembrane region" description="Helical" evidence="17">
    <location>
        <begin position="175"/>
        <end position="197"/>
    </location>
</feature>
<feature type="transmembrane region" description="Helical" evidence="17">
    <location>
        <begin position="138"/>
        <end position="163"/>
    </location>
</feature>
<dbReference type="InterPro" id="IPR016169">
    <property type="entry name" value="FAD-bd_PCMH_sub2"/>
</dbReference>
<evidence type="ECO:0000256" key="12">
    <source>
        <dbReference type="ARBA" id="ARBA00038280"/>
    </source>
</evidence>
<evidence type="ECO:0000256" key="7">
    <source>
        <dbReference type="ARBA" id="ARBA00022737"/>
    </source>
</evidence>
<evidence type="ECO:0000256" key="9">
    <source>
        <dbReference type="ARBA" id="ARBA00023122"/>
    </source>
</evidence>
<keyword evidence="21" id="KW-1185">Reference proteome</keyword>
<feature type="transmembrane region" description="Helical" evidence="17">
    <location>
        <begin position="44"/>
        <end position="71"/>
    </location>
</feature>
<evidence type="ECO:0000256" key="2">
    <source>
        <dbReference type="ARBA" id="ARBA00006446"/>
    </source>
</evidence>
<dbReference type="SMART" id="SM00116">
    <property type="entry name" value="CBS"/>
    <property type="match status" value="2"/>
</dbReference>
<feature type="domain" description="CBS" evidence="18">
    <location>
        <begin position="336"/>
        <end position="393"/>
    </location>
</feature>
<evidence type="ECO:0000256" key="17">
    <source>
        <dbReference type="SAM" id="Phobius"/>
    </source>
</evidence>
<evidence type="ECO:0000313" key="21">
    <source>
        <dbReference type="Proteomes" id="UP000626026"/>
    </source>
</evidence>
<keyword evidence="7" id="KW-0677">Repeat</keyword>
<organism evidence="20 21">
    <name type="scientific">Teichococcus aerophilus</name>
    <dbReference type="NCBI Taxonomy" id="1224513"/>
    <lineage>
        <taxon>Bacteria</taxon>
        <taxon>Pseudomonadati</taxon>
        <taxon>Pseudomonadota</taxon>
        <taxon>Alphaproteobacteria</taxon>
        <taxon>Acetobacterales</taxon>
        <taxon>Roseomonadaceae</taxon>
        <taxon>Roseomonas</taxon>
    </lineage>
</organism>
<feature type="compositionally biased region" description="Polar residues" evidence="16">
    <location>
        <begin position="1"/>
        <end position="13"/>
    </location>
</feature>
<name>A0ABR7RRB9_9PROT</name>
<feature type="compositionally biased region" description="Pro residues" evidence="16">
    <location>
        <begin position="15"/>
        <end position="24"/>
    </location>
</feature>
<evidence type="ECO:0000256" key="14">
    <source>
        <dbReference type="PROSITE-ProRule" id="PRU00703"/>
    </source>
</evidence>
<dbReference type="PANTHER" id="PTHR22777">
    <property type="entry name" value="HEMOLYSIN-RELATED"/>
    <property type="match status" value="1"/>
</dbReference>
<dbReference type="Proteomes" id="UP000626026">
    <property type="component" value="Unassembled WGS sequence"/>
</dbReference>
<dbReference type="CDD" id="cd04590">
    <property type="entry name" value="CBS_pair_CorC_HlyC_assoc"/>
    <property type="match status" value="1"/>
</dbReference>
<keyword evidence="8 15" id="KW-1133">Transmembrane helix</keyword>
<dbReference type="InterPro" id="IPR036318">
    <property type="entry name" value="FAD-bd_PCMH-like_sf"/>
</dbReference>
<dbReference type="SUPFAM" id="SSF56176">
    <property type="entry name" value="FAD-binding/transporter-associated domain-like"/>
    <property type="match status" value="1"/>
</dbReference>
<comment type="caution">
    <text evidence="20">The sequence shown here is derived from an EMBL/GenBank/DDBJ whole genome shotgun (WGS) entry which is preliminary data.</text>
</comment>
<dbReference type="SUPFAM" id="SSF54631">
    <property type="entry name" value="CBS-domain pair"/>
    <property type="match status" value="1"/>
</dbReference>
<dbReference type="InterPro" id="IPR002550">
    <property type="entry name" value="CNNM"/>
</dbReference>
<evidence type="ECO:0000256" key="5">
    <source>
        <dbReference type="ARBA" id="ARBA00022519"/>
    </source>
</evidence>
<keyword evidence="10 15" id="KW-0472">Membrane</keyword>
<comment type="subcellular location">
    <subcellularLocation>
        <location evidence="1">Cell inner membrane</location>
        <topology evidence="1">Multi-pass membrane protein</topology>
    </subcellularLocation>
</comment>
<evidence type="ECO:0000256" key="11">
    <source>
        <dbReference type="ARBA" id="ARBA00037177"/>
    </source>
</evidence>
<evidence type="ECO:0000256" key="13">
    <source>
        <dbReference type="ARBA" id="ARBA00039818"/>
    </source>
</evidence>
<evidence type="ECO:0000256" key="3">
    <source>
        <dbReference type="ARBA" id="ARBA00022448"/>
    </source>
</evidence>
<dbReference type="PROSITE" id="PS51846">
    <property type="entry name" value="CNNM"/>
    <property type="match status" value="1"/>
</dbReference>
<evidence type="ECO:0000256" key="15">
    <source>
        <dbReference type="PROSITE-ProRule" id="PRU01193"/>
    </source>
</evidence>
<comment type="function">
    <text evidence="11">Involved in cadaverine and putrescine tolerance in stationary phase. May facilitate the efflux of both cadaverine and putrescine from the cytoplasm, reducing potentially toxic levels under certain stress conditions.</text>
</comment>
<evidence type="ECO:0000256" key="4">
    <source>
        <dbReference type="ARBA" id="ARBA00022475"/>
    </source>
</evidence>
<evidence type="ECO:0000256" key="10">
    <source>
        <dbReference type="ARBA" id="ARBA00023136"/>
    </source>
</evidence>
<evidence type="ECO:0000259" key="19">
    <source>
        <dbReference type="PROSITE" id="PS51846"/>
    </source>
</evidence>
<dbReference type="Gene3D" id="3.30.465.10">
    <property type="match status" value="1"/>
</dbReference>
<keyword evidence="6 15" id="KW-0812">Transmembrane</keyword>
<gene>
    <name evidence="20" type="ORF">IBL26_17785</name>
</gene>
<dbReference type="Gene3D" id="3.10.580.10">
    <property type="entry name" value="CBS-domain"/>
    <property type="match status" value="1"/>
</dbReference>
<comment type="similarity">
    <text evidence="12">Belongs to the UPF0053 family. PaeA subfamily.</text>
</comment>
<evidence type="ECO:0000256" key="1">
    <source>
        <dbReference type="ARBA" id="ARBA00004429"/>
    </source>
</evidence>